<protein>
    <submittedName>
        <fullName evidence="1">TniB protein</fullName>
    </submittedName>
</protein>
<organism evidence="1 2">
    <name type="scientific">Shewanella fodinae</name>
    <dbReference type="NCBI Taxonomy" id="552357"/>
    <lineage>
        <taxon>Bacteria</taxon>
        <taxon>Pseudomonadati</taxon>
        <taxon>Pseudomonadota</taxon>
        <taxon>Gammaproteobacteria</taxon>
        <taxon>Alteromonadales</taxon>
        <taxon>Shewanellaceae</taxon>
        <taxon>Shewanella</taxon>
    </lineage>
</organism>
<dbReference type="InterPro" id="IPR027417">
    <property type="entry name" value="P-loop_NTPase"/>
</dbReference>
<evidence type="ECO:0000313" key="2">
    <source>
        <dbReference type="Proteomes" id="UP000294832"/>
    </source>
</evidence>
<sequence>MTQPLSEHQIHLLNQFSDCLVEHTQVKQIFEDFDQLRASRLFHSDPQCMLLTGDTGVGKSHLINHYQRRVVSSQTASRTGKPILVSRIASGKGIDHTFAQILSDLELFGSHRRTRQRGMQRDLRKDTVKCLINANVELLIINEFQEVIEFKSQQERQLIANALKYLSEAAKLPIVLVGMPWAEKIADEPQWSSRLIRRRQLSYFDITTDEAQKYFRRYLKGLANHMPLEIKPAIEQAQFAIPLFAASKGENRILKHLLTETLRHALLHNSSTLEREHFIAAHDSLFGTSQPNPFRETPDKVKFSRVAKASYYNPNALSHDDLIVSRQYTEAKRTLQEWIAIT</sequence>
<dbReference type="OrthoDB" id="6058098at2"/>
<dbReference type="InterPro" id="IPR008868">
    <property type="entry name" value="TniB"/>
</dbReference>
<dbReference type="AlphaFoldDB" id="A0A4R2F9H2"/>
<comment type="caution">
    <text evidence="1">The sequence shown here is derived from an EMBL/GenBank/DDBJ whole genome shotgun (WGS) entry which is preliminary data.</text>
</comment>
<evidence type="ECO:0000313" key="1">
    <source>
        <dbReference type="EMBL" id="TCN84232.1"/>
    </source>
</evidence>
<gene>
    <name evidence="1" type="ORF">EDC91_1125</name>
</gene>
<accession>A0A4R2F9H2</accession>
<keyword evidence="2" id="KW-1185">Reference proteome</keyword>
<dbReference type="Proteomes" id="UP000294832">
    <property type="component" value="Unassembled WGS sequence"/>
</dbReference>
<dbReference type="SUPFAM" id="SSF52540">
    <property type="entry name" value="P-loop containing nucleoside triphosphate hydrolases"/>
    <property type="match status" value="1"/>
</dbReference>
<dbReference type="Gene3D" id="3.40.50.300">
    <property type="entry name" value="P-loop containing nucleotide triphosphate hydrolases"/>
    <property type="match status" value="1"/>
</dbReference>
<proteinExistence type="predicted"/>
<dbReference type="EMBL" id="SLWF01000012">
    <property type="protein sequence ID" value="TCN84232.1"/>
    <property type="molecule type" value="Genomic_DNA"/>
</dbReference>
<name>A0A4R2F9H2_9GAMM</name>
<dbReference type="RefSeq" id="WP_133038895.1">
    <property type="nucleotide sequence ID" value="NZ_SLWF01000012.1"/>
</dbReference>
<reference evidence="1 2" key="1">
    <citation type="submission" date="2019-03" db="EMBL/GenBank/DDBJ databases">
        <title>Freshwater and sediment microbial communities from various areas in North America, analyzing microbe dynamics in response to fracking.</title>
        <authorList>
            <person name="Lamendella R."/>
        </authorList>
    </citation>
    <scope>NUCLEOTIDE SEQUENCE [LARGE SCALE GENOMIC DNA]</scope>
    <source>
        <strain evidence="1 2">74A</strain>
    </source>
</reference>
<dbReference type="Pfam" id="PF05621">
    <property type="entry name" value="TniB"/>
    <property type="match status" value="1"/>
</dbReference>